<comment type="caution">
    <text evidence="2">The sequence shown here is derived from an EMBL/GenBank/DDBJ whole genome shotgun (WGS) entry which is preliminary data.</text>
</comment>
<keyword evidence="3" id="KW-1185">Reference proteome</keyword>
<feature type="compositionally biased region" description="Gly residues" evidence="1">
    <location>
        <begin position="69"/>
        <end position="80"/>
    </location>
</feature>
<reference evidence="2 3" key="1">
    <citation type="submission" date="2022-04" db="EMBL/GenBank/DDBJ databases">
        <title>Genome draft of Actinomadura sp. ATCC 31491.</title>
        <authorList>
            <person name="Shi X."/>
            <person name="Du Y."/>
        </authorList>
    </citation>
    <scope>NUCLEOTIDE SEQUENCE [LARGE SCALE GENOMIC DNA]</scope>
    <source>
        <strain evidence="2 3">ATCC 31491</strain>
    </source>
</reference>
<gene>
    <name evidence="2" type="ORF">MF672_000220</name>
</gene>
<name>A0ABT0FIU7_9ACTN</name>
<evidence type="ECO:0000313" key="3">
    <source>
        <dbReference type="Proteomes" id="UP001317259"/>
    </source>
</evidence>
<evidence type="ECO:0000313" key="2">
    <source>
        <dbReference type="EMBL" id="MCK2212231.1"/>
    </source>
</evidence>
<dbReference type="Proteomes" id="UP001317259">
    <property type="component" value="Unassembled WGS sequence"/>
</dbReference>
<dbReference type="RefSeq" id="WP_242381158.1">
    <property type="nucleotide sequence ID" value="NZ_JAKRKC020000001.1"/>
</dbReference>
<accession>A0ABT0FIU7</accession>
<feature type="region of interest" description="Disordered" evidence="1">
    <location>
        <begin position="69"/>
        <end position="88"/>
    </location>
</feature>
<evidence type="ECO:0000256" key="1">
    <source>
        <dbReference type="SAM" id="MobiDB-lite"/>
    </source>
</evidence>
<proteinExistence type="predicted"/>
<protein>
    <recommendedName>
        <fullName evidence="4">CBM2 domain-containing protein</fullName>
    </recommendedName>
</protein>
<dbReference type="EMBL" id="JAKRKC020000001">
    <property type="protein sequence ID" value="MCK2212231.1"/>
    <property type="molecule type" value="Genomic_DNA"/>
</dbReference>
<sequence length="88" mass="8689">MAVPPGKPVRVTGAACPAGSVPIGGGYVWHDPHAHASVIESRAVAGKWRYMFKNNSGKPSKVSVISQCVGGGGGGGGGGKNPHPAGES</sequence>
<organism evidence="2 3">
    <name type="scientific">Actinomadura luzonensis</name>
    <dbReference type="NCBI Taxonomy" id="2805427"/>
    <lineage>
        <taxon>Bacteria</taxon>
        <taxon>Bacillati</taxon>
        <taxon>Actinomycetota</taxon>
        <taxon>Actinomycetes</taxon>
        <taxon>Streptosporangiales</taxon>
        <taxon>Thermomonosporaceae</taxon>
        <taxon>Actinomadura</taxon>
    </lineage>
</organism>
<evidence type="ECO:0008006" key="4">
    <source>
        <dbReference type="Google" id="ProtNLM"/>
    </source>
</evidence>